<evidence type="ECO:0000256" key="1">
    <source>
        <dbReference type="ARBA" id="ARBA00022723"/>
    </source>
</evidence>
<keyword evidence="6" id="KW-1185">Reference proteome</keyword>
<protein>
    <submittedName>
        <fullName evidence="5">Aldo/keto reductase</fullName>
    </submittedName>
</protein>
<dbReference type="Pfam" id="PF00248">
    <property type="entry name" value="Aldo_ket_red"/>
    <property type="match status" value="1"/>
</dbReference>
<evidence type="ECO:0000313" key="5">
    <source>
        <dbReference type="EMBL" id="MCQ4636513.1"/>
    </source>
</evidence>
<evidence type="ECO:0000313" key="6">
    <source>
        <dbReference type="Proteomes" id="UP001524502"/>
    </source>
</evidence>
<evidence type="ECO:0000256" key="3">
    <source>
        <dbReference type="ARBA" id="ARBA00023014"/>
    </source>
</evidence>
<evidence type="ECO:0000256" key="2">
    <source>
        <dbReference type="ARBA" id="ARBA00023004"/>
    </source>
</evidence>
<dbReference type="RefSeq" id="WP_256131708.1">
    <property type="nucleotide sequence ID" value="NZ_JANFXK010000006.1"/>
</dbReference>
<dbReference type="Pfam" id="PF13187">
    <property type="entry name" value="Fer4_9"/>
    <property type="match status" value="1"/>
</dbReference>
<keyword evidence="3" id="KW-0411">Iron-sulfur</keyword>
<sequence length="378" mass="43093">MITKEFENLKLSALGMGMMRLPVKGQGDTPVDEAATAEMIAYAMEQGINYYDTAFGYHEGESEKAVGKILSKYPRESYYLADKFPGYDLANMDKVEEIFEEQLRRCNVDYFDFYMFHNVCEMNINEYLDEKYGILDYLLQQKKAGRIRHLGFSAHGSYEVMERFLEAYGDQMEFCQIQLNYLDWEFQNAKAKVDLLRQYHLPIWVMEPLRGGALASLSEENTGKLNALRPEESIPAWAFRFLETVPGVKMVLSGMSDFQQLKANIETFAEEKPLNRKEMDTLMDIADGMIREIGLPCTACKYCVSHCPQELDIPKLLELYNEHRSTAKGFGFIAPMALSAMPKEKHPGACIGCKSCEAVCPQQLNISQAMADFAEKVK</sequence>
<evidence type="ECO:0000259" key="4">
    <source>
        <dbReference type="PROSITE" id="PS51379"/>
    </source>
</evidence>
<dbReference type="InterPro" id="IPR036812">
    <property type="entry name" value="NAD(P)_OxRdtase_dom_sf"/>
</dbReference>
<dbReference type="SUPFAM" id="SSF51430">
    <property type="entry name" value="NAD(P)-linked oxidoreductase"/>
    <property type="match status" value="1"/>
</dbReference>
<dbReference type="InterPro" id="IPR017896">
    <property type="entry name" value="4Fe4S_Fe-S-bd"/>
</dbReference>
<dbReference type="EMBL" id="JANFXK010000006">
    <property type="protein sequence ID" value="MCQ4636513.1"/>
    <property type="molecule type" value="Genomic_DNA"/>
</dbReference>
<reference evidence="5 6" key="1">
    <citation type="submission" date="2022-06" db="EMBL/GenBank/DDBJ databases">
        <title>Isolation of gut microbiota from human fecal samples.</title>
        <authorList>
            <person name="Pamer E.G."/>
            <person name="Barat B."/>
            <person name="Waligurski E."/>
            <person name="Medina S."/>
            <person name="Paddock L."/>
            <person name="Mostad J."/>
        </authorList>
    </citation>
    <scope>NUCLEOTIDE SEQUENCE [LARGE SCALE GENOMIC DNA]</scope>
    <source>
        <strain evidence="5 6">SL.3.17</strain>
    </source>
</reference>
<organism evidence="5 6">
    <name type="scientific">Anaerovorax odorimutans</name>
    <dbReference type="NCBI Taxonomy" id="109327"/>
    <lineage>
        <taxon>Bacteria</taxon>
        <taxon>Bacillati</taxon>
        <taxon>Bacillota</taxon>
        <taxon>Clostridia</taxon>
        <taxon>Peptostreptococcales</taxon>
        <taxon>Anaerovoracaceae</taxon>
        <taxon>Anaerovorax</taxon>
    </lineage>
</organism>
<dbReference type="Gene3D" id="3.30.70.20">
    <property type="match status" value="1"/>
</dbReference>
<dbReference type="CDD" id="cd19096">
    <property type="entry name" value="AKR_Fe-S_oxidoreductase"/>
    <property type="match status" value="1"/>
</dbReference>
<comment type="caution">
    <text evidence="5">The sequence shown here is derived from an EMBL/GenBank/DDBJ whole genome shotgun (WGS) entry which is preliminary data.</text>
</comment>
<feature type="domain" description="4Fe-4S ferredoxin-type" evidence="4">
    <location>
        <begin position="341"/>
        <end position="369"/>
    </location>
</feature>
<dbReference type="Gene3D" id="3.20.20.100">
    <property type="entry name" value="NADP-dependent oxidoreductase domain"/>
    <property type="match status" value="1"/>
</dbReference>
<name>A0ABT1RMV6_9FIRM</name>
<keyword evidence="2" id="KW-0408">Iron</keyword>
<dbReference type="SUPFAM" id="SSF46548">
    <property type="entry name" value="alpha-helical ferredoxin"/>
    <property type="match status" value="1"/>
</dbReference>
<dbReference type="InterPro" id="IPR053135">
    <property type="entry name" value="AKR2_Oxidoreductase"/>
</dbReference>
<dbReference type="InterPro" id="IPR017900">
    <property type="entry name" value="4Fe4S_Fe_S_CS"/>
</dbReference>
<dbReference type="PANTHER" id="PTHR43312">
    <property type="entry name" value="D-THREO-ALDOSE 1-DEHYDROGENASE"/>
    <property type="match status" value="1"/>
</dbReference>
<dbReference type="PANTHER" id="PTHR43312:SF2">
    <property type="entry name" value="OXIDOREDUCTASE"/>
    <property type="match status" value="1"/>
</dbReference>
<proteinExistence type="predicted"/>
<gene>
    <name evidence="5" type="ORF">NE619_07210</name>
</gene>
<dbReference type="Proteomes" id="UP001524502">
    <property type="component" value="Unassembled WGS sequence"/>
</dbReference>
<dbReference type="PROSITE" id="PS51379">
    <property type="entry name" value="4FE4S_FER_2"/>
    <property type="match status" value="1"/>
</dbReference>
<keyword evidence="1" id="KW-0479">Metal-binding</keyword>
<dbReference type="InterPro" id="IPR023210">
    <property type="entry name" value="NADP_OxRdtase_dom"/>
</dbReference>
<accession>A0ABT1RMV6</accession>
<dbReference type="PROSITE" id="PS00198">
    <property type="entry name" value="4FE4S_FER_1"/>
    <property type="match status" value="1"/>
</dbReference>